<dbReference type="CDD" id="cd00448">
    <property type="entry name" value="YjgF_YER057c_UK114_family"/>
    <property type="match status" value="1"/>
</dbReference>
<dbReference type="EMBL" id="JAJGCB010000019">
    <property type="protein sequence ID" value="KAJ8988280.1"/>
    <property type="molecule type" value="Genomic_DNA"/>
</dbReference>
<dbReference type="InterPro" id="IPR006175">
    <property type="entry name" value="YjgF/YER057c/UK114"/>
</dbReference>
<organism evidence="3 4">
    <name type="scientific">Exophiala dermatitidis</name>
    <name type="common">Black yeast-like fungus</name>
    <name type="synonym">Wangiella dermatitidis</name>
    <dbReference type="NCBI Taxonomy" id="5970"/>
    <lineage>
        <taxon>Eukaryota</taxon>
        <taxon>Fungi</taxon>
        <taxon>Dikarya</taxon>
        <taxon>Ascomycota</taxon>
        <taxon>Pezizomycotina</taxon>
        <taxon>Eurotiomycetes</taxon>
        <taxon>Chaetothyriomycetidae</taxon>
        <taxon>Chaetothyriales</taxon>
        <taxon>Herpotrichiellaceae</taxon>
        <taxon>Exophiala</taxon>
    </lineage>
</organism>
<dbReference type="SUPFAM" id="SSF55298">
    <property type="entry name" value="YjgF-like"/>
    <property type="match status" value="1"/>
</dbReference>
<accession>A0AAN6EMX6</accession>
<evidence type="ECO:0000313" key="4">
    <source>
        <dbReference type="Proteomes" id="UP001161757"/>
    </source>
</evidence>
<dbReference type="GO" id="GO:0005829">
    <property type="term" value="C:cytosol"/>
    <property type="evidence" value="ECO:0007669"/>
    <property type="project" value="TreeGrafter"/>
</dbReference>
<proteinExistence type="inferred from homology"/>
<evidence type="ECO:0000256" key="1">
    <source>
        <dbReference type="ARBA" id="ARBA00010552"/>
    </source>
</evidence>
<dbReference type="PANTHER" id="PTHR11803">
    <property type="entry name" value="2-IMINOBUTANOATE/2-IMINOPROPANOATE DEAMINASE RIDA"/>
    <property type="match status" value="1"/>
</dbReference>
<evidence type="ECO:0000256" key="2">
    <source>
        <dbReference type="SAM" id="MobiDB-lite"/>
    </source>
</evidence>
<dbReference type="InterPro" id="IPR019897">
    <property type="entry name" value="RidA_CS"/>
</dbReference>
<dbReference type="Pfam" id="PF01042">
    <property type="entry name" value="Ribonuc_L-PSP"/>
    <property type="match status" value="1"/>
</dbReference>
<sequence>MSSARSRLEHHQRHLSNHGRQESGTIHTVFTKNAAPPAGPYNQAFIAAGQIFCSGQLPTNPDGEMVCGSITEKTQRCIQNLKAILEEAGSEIGKVVKVVIFLSDMRYFQEFNSEYAKWFPQKPARSCVAVKTLPKNADVEIEAVAIL</sequence>
<feature type="compositionally biased region" description="Basic residues" evidence="2">
    <location>
        <begin position="8"/>
        <end position="17"/>
    </location>
</feature>
<dbReference type="Gene3D" id="3.30.1330.40">
    <property type="entry name" value="RutC-like"/>
    <property type="match status" value="1"/>
</dbReference>
<gene>
    <name evidence="3" type="ORF">HRR80_007696</name>
</gene>
<dbReference type="NCBIfam" id="TIGR00004">
    <property type="entry name" value="Rid family detoxifying hydrolase"/>
    <property type="match status" value="1"/>
</dbReference>
<dbReference type="PANTHER" id="PTHR11803:SF58">
    <property type="entry name" value="PROTEIN HMF1-RELATED"/>
    <property type="match status" value="1"/>
</dbReference>
<feature type="region of interest" description="Disordered" evidence="2">
    <location>
        <begin position="1"/>
        <end position="24"/>
    </location>
</feature>
<dbReference type="GO" id="GO:0005739">
    <property type="term" value="C:mitochondrion"/>
    <property type="evidence" value="ECO:0007669"/>
    <property type="project" value="TreeGrafter"/>
</dbReference>
<dbReference type="AlphaFoldDB" id="A0AAN6EMX6"/>
<comment type="caution">
    <text evidence="3">The sequence shown here is derived from an EMBL/GenBank/DDBJ whole genome shotgun (WGS) entry which is preliminary data.</text>
</comment>
<evidence type="ECO:0000313" key="3">
    <source>
        <dbReference type="EMBL" id="KAJ8988280.1"/>
    </source>
</evidence>
<name>A0AAN6EMX6_EXODE</name>
<reference evidence="3" key="1">
    <citation type="submission" date="2023-01" db="EMBL/GenBank/DDBJ databases">
        <title>Exophiala dermititidis isolated from Cystic Fibrosis Patient.</title>
        <authorList>
            <person name="Kurbessoian T."/>
            <person name="Crocker A."/>
            <person name="Murante D."/>
            <person name="Hogan D.A."/>
            <person name="Stajich J.E."/>
        </authorList>
    </citation>
    <scope>NUCLEOTIDE SEQUENCE</scope>
    <source>
        <strain evidence="3">Ex8</strain>
    </source>
</reference>
<dbReference type="FunFam" id="3.30.1330.40:FF:000001">
    <property type="entry name" value="L-PSP family endoribonuclease"/>
    <property type="match status" value="1"/>
</dbReference>
<comment type="similarity">
    <text evidence="1">Belongs to the RutC family.</text>
</comment>
<dbReference type="GO" id="GO:0019239">
    <property type="term" value="F:deaminase activity"/>
    <property type="evidence" value="ECO:0007669"/>
    <property type="project" value="TreeGrafter"/>
</dbReference>
<dbReference type="Proteomes" id="UP001161757">
    <property type="component" value="Unassembled WGS sequence"/>
</dbReference>
<dbReference type="InterPro" id="IPR006056">
    <property type="entry name" value="RidA"/>
</dbReference>
<protein>
    <submittedName>
        <fullName evidence="3">Uncharacterized protein</fullName>
    </submittedName>
</protein>
<dbReference type="PROSITE" id="PS01094">
    <property type="entry name" value="UPF0076"/>
    <property type="match status" value="1"/>
</dbReference>
<dbReference type="InterPro" id="IPR035959">
    <property type="entry name" value="RutC-like_sf"/>
</dbReference>